<gene>
    <name evidence="6" type="ORF">C9427_30465</name>
</gene>
<proteinExistence type="inferred from homology"/>
<feature type="domain" description="Ketosynthase family 3 (KS3)" evidence="5">
    <location>
        <begin position="6"/>
        <end position="416"/>
    </location>
</feature>
<evidence type="ECO:0000256" key="4">
    <source>
        <dbReference type="RuleBase" id="RU003694"/>
    </source>
</evidence>
<protein>
    <recommendedName>
        <fullName evidence="5">Ketosynthase family 3 (KS3) domain-containing protein</fullName>
    </recommendedName>
</protein>
<keyword evidence="3 4" id="KW-0808">Transferase</keyword>
<organism evidence="6 7">
    <name type="scientific">Mesorhizobium helmanticense</name>
    <dbReference type="NCBI Taxonomy" id="1776423"/>
    <lineage>
        <taxon>Bacteria</taxon>
        <taxon>Pseudomonadati</taxon>
        <taxon>Pseudomonadota</taxon>
        <taxon>Alphaproteobacteria</taxon>
        <taxon>Hyphomicrobiales</taxon>
        <taxon>Phyllobacteriaceae</taxon>
        <taxon>Mesorhizobium</taxon>
    </lineage>
</organism>
<comment type="caution">
    <text evidence="6">The sequence shown here is derived from an EMBL/GenBank/DDBJ whole genome shotgun (WGS) entry which is preliminary data.</text>
</comment>
<dbReference type="InterPro" id="IPR020841">
    <property type="entry name" value="PKS_Beta-ketoAc_synthase_dom"/>
</dbReference>
<dbReference type="Pfam" id="PF00109">
    <property type="entry name" value="ketoacyl-synt"/>
    <property type="match status" value="1"/>
</dbReference>
<dbReference type="AlphaFoldDB" id="A0A2T4IM30"/>
<dbReference type="InterPro" id="IPR014031">
    <property type="entry name" value="Ketoacyl_synth_C"/>
</dbReference>
<dbReference type="CDD" id="cd00834">
    <property type="entry name" value="KAS_I_II"/>
    <property type="match status" value="1"/>
</dbReference>
<comment type="pathway">
    <text evidence="1">Lipid metabolism; fatty acid biosynthesis.</text>
</comment>
<evidence type="ECO:0000313" key="6">
    <source>
        <dbReference type="EMBL" id="PTE06653.1"/>
    </source>
</evidence>
<sequence>MNGGSRGRVVVTGIGVVTPAGIGLERFWHSILRGTSHVRERTFFPGAEKRGRAAGVAEFEPQSLFAWDRPAEAAGQDRLFRIAETAIFEALSGAGLDNSAGKPLMAEAGLYVSSAIGPISTMEAIVREQSEGAMTPDDAWHAFSFGHIAAKLAERCGLGGPYALLPTGCSGGCDAVGYALAALRCGAVDLAVAGAFEAPVTPLVEAAFARINATSSRDCFAPRASCPFDTMRDGFVLGEGGGALVLEREATAIARGAIPLGVIAGYGSVCSAFHMTDIHESGEAIARSIELALADAGVSADEIDHVNLHGSSTPMNDVAEANALRKTLQNWAEDMPVTSLKSQIGHALAAANAIELAAAVMTVFRQVIPPTTNLFDQDPRVGLNVVSPWLRQAKVRNVLKTASGFGGIHSAVVVSRYGA</sequence>
<keyword evidence="7" id="KW-1185">Reference proteome</keyword>
<dbReference type="PANTHER" id="PTHR11712">
    <property type="entry name" value="POLYKETIDE SYNTHASE-RELATED"/>
    <property type="match status" value="1"/>
</dbReference>
<dbReference type="GO" id="GO:0006633">
    <property type="term" value="P:fatty acid biosynthetic process"/>
    <property type="evidence" value="ECO:0007669"/>
    <property type="project" value="TreeGrafter"/>
</dbReference>
<dbReference type="EMBL" id="PZJX01000060">
    <property type="protein sequence ID" value="PTE06653.1"/>
    <property type="molecule type" value="Genomic_DNA"/>
</dbReference>
<evidence type="ECO:0000256" key="3">
    <source>
        <dbReference type="ARBA" id="ARBA00022679"/>
    </source>
</evidence>
<evidence type="ECO:0000259" key="5">
    <source>
        <dbReference type="PROSITE" id="PS52004"/>
    </source>
</evidence>
<dbReference type="InterPro" id="IPR016039">
    <property type="entry name" value="Thiolase-like"/>
</dbReference>
<dbReference type="SUPFAM" id="SSF53901">
    <property type="entry name" value="Thiolase-like"/>
    <property type="match status" value="2"/>
</dbReference>
<dbReference type="SMART" id="SM00825">
    <property type="entry name" value="PKS_KS"/>
    <property type="match status" value="1"/>
</dbReference>
<dbReference type="Gene3D" id="3.40.47.10">
    <property type="match status" value="1"/>
</dbReference>
<evidence type="ECO:0000256" key="1">
    <source>
        <dbReference type="ARBA" id="ARBA00005194"/>
    </source>
</evidence>
<comment type="similarity">
    <text evidence="2 4">Belongs to the thiolase-like superfamily. Beta-ketoacyl-ACP synthases family.</text>
</comment>
<name>A0A2T4IM30_9HYPH</name>
<accession>A0A2T4IM30</accession>
<dbReference type="PANTHER" id="PTHR11712:SF336">
    <property type="entry name" value="3-OXOACYL-[ACYL-CARRIER-PROTEIN] SYNTHASE, MITOCHONDRIAL"/>
    <property type="match status" value="1"/>
</dbReference>
<evidence type="ECO:0000256" key="2">
    <source>
        <dbReference type="ARBA" id="ARBA00008467"/>
    </source>
</evidence>
<dbReference type="GO" id="GO:0004315">
    <property type="term" value="F:3-oxoacyl-[acyl-carrier-protein] synthase activity"/>
    <property type="evidence" value="ECO:0007669"/>
    <property type="project" value="TreeGrafter"/>
</dbReference>
<reference evidence="6 7" key="1">
    <citation type="submission" date="2018-03" db="EMBL/GenBank/DDBJ databases">
        <title>Genome sequence of the symbiotic type strain Mesorhizobium helmanticense CSLC115NT isolated from Lotus corniculatus nodules.</title>
        <authorList>
            <person name="Sannazzaro A.I."/>
            <person name="Torres Tejerizo G.A."/>
            <person name="Dip D."/>
            <person name="Caballero M."/>
            <person name="Pistorio M."/>
            <person name="Estrella M.J."/>
        </authorList>
    </citation>
    <scope>NUCLEOTIDE SEQUENCE [LARGE SCALE GENOMIC DNA]</scope>
    <source>
        <strain evidence="6 7">CSLC115N</strain>
    </source>
</reference>
<dbReference type="InterPro" id="IPR014030">
    <property type="entry name" value="Ketoacyl_synth_N"/>
</dbReference>
<dbReference type="InterPro" id="IPR000794">
    <property type="entry name" value="Beta-ketoacyl_synthase"/>
</dbReference>
<dbReference type="RefSeq" id="WP_107652725.1">
    <property type="nucleotide sequence ID" value="NZ_PZJX01000060.1"/>
</dbReference>
<dbReference type="Pfam" id="PF02801">
    <property type="entry name" value="Ketoacyl-synt_C"/>
    <property type="match status" value="1"/>
</dbReference>
<dbReference type="PROSITE" id="PS52004">
    <property type="entry name" value="KS3_2"/>
    <property type="match status" value="1"/>
</dbReference>
<dbReference type="Proteomes" id="UP000240259">
    <property type="component" value="Unassembled WGS sequence"/>
</dbReference>
<evidence type="ECO:0000313" key="7">
    <source>
        <dbReference type="Proteomes" id="UP000240259"/>
    </source>
</evidence>
<dbReference type="GO" id="GO:0005829">
    <property type="term" value="C:cytosol"/>
    <property type="evidence" value="ECO:0007669"/>
    <property type="project" value="TreeGrafter"/>
</dbReference>